<dbReference type="GO" id="GO:0004134">
    <property type="term" value="F:4-alpha-glucanotransferase activity"/>
    <property type="evidence" value="ECO:0007669"/>
    <property type="project" value="UniProtKB-EC"/>
</dbReference>
<evidence type="ECO:0000313" key="11">
    <source>
        <dbReference type="EMBL" id="HEC68043.1"/>
    </source>
</evidence>
<dbReference type="Proteomes" id="UP000885738">
    <property type="component" value="Unassembled WGS sequence"/>
</dbReference>
<evidence type="ECO:0000256" key="9">
    <source>
        <dbReference type="ARBA" id="ARBA00031501"/>
    </source>
</evidence>
<comment type="catalytic activity">
    <reaction evidence="1 10">
        <text>Transfers a segment of a (1-&gt;4)-alpha-D-glucan to a new position in an acceptor, which may be glucose or a (1-&gt;4)-alpha-D-glucan.</text>
        <dbReference type="EC" id="2.4.1.25"/>
    </reaction>
</comment>
<dbReference type="PANTHER" id="PTHR32438:SF5">
    <property type="entry name" value="4-ALPHA-GLUCANOTRANSFERASE DPE1, CHLOROPLASTIC_AMYLOPLASTIC"/>
    <property type="match status" value="1"/>
</dbReference>
<evidence type="ECO:0000256" key="1">
    <source>
        <dbReference type="ARBA" id="ARBA00000439"/>
    </source>
</evidence>
<reference evidence="11" key="1">
    <citation type="journal article" date="2020" name="mSystems">
        <title>Genome- and Community-Level Interaction Insights into Carbon Utilization and Element Cycling Functions of Hydrothermarchaeota in Hydrothermal Sediment.</title>
        <authorList>
            <person name="Zhou Z."/>
            <person name="Liu Y."/>
            <person name="Xu W."/>
            <person name="Pan J."/>
            <person name="Luo Z.H."/>
            <person name="Li M."/>
        </authorList>
    </citation>
    <scope>NUCLEOTIDE SEQUENCE [LARGE SCALE GENOMIC DNA]</scope>
    <source>
        <strain evidence="11">HyVt-389</strain>
    </source>
</reference>
<name>A0A7C1VPF6_DESA2</name>
<sequence>MKIRRSGILLHITSLPSPYGIGDLGPWAYKFVDFLFETKQGFWQVLPLNPTDPAYDNSPYHSISALASNPLLISPELMVQEGLLNKTDIEPLPPFPKGKVDYDTVIAYKKRLFHLAYERFKKKKNYDYQRFCSENGYWLEDFSLFVSLKTHFQGKVWSKWPPEIRDRQPEVLLSLKRELQDRIEQEKFLQYIFYKQWLSLKDYCHQKNIHIIGDMPIYVDYDSVDVWANPEIFKLDSEKKPYVVAGVPPDYFSETGQRWGNPVYKWEVLKETGYAWWIQRMGRALKLYDVVRIDHFRGFVGYWEIPASEKTAIKGRWLDGPGEDFFKVMLKRFPCLPIIAEDLGVITPDVRELVSRFQFPGMKLLIFAFGPDLPTNPFIPHNYTQNCVVYTGTHDNNTIKGWFEKEITPEDKKRLLQYLGHQVSGEEIHWELIRLAMMSVANTVILPMQDILGLGEEARMNRPATTSGNWRWRFLPEQLTPEVTRSLLEMTKIYGRAP</sequence>
<dbReference type="InterPro" id="IPR003385">
    <property type="entry name" value="Glyco_hydro_77"/>
</dbReference>
<evidence type="ECO:0000256" key="2">
    <source>
        <dbReference type="ARBA" id="ARBA00005684"/>
    </source>
</evidence>
<dbReference type="SUPFAM" id="SSF51445">
    <property type="entry name" value="(Trans)glycosidases"/>
    <property type="match status" value="1"/>
</dbReference>
<gene>
    <name evidence="11" type="primary">malQ</name>
    <name evidence="11" type="ORF">ENI35_04430</name>
</gene>
<dbReference type="AlphaFoldDB" id="A0A7C1VPF6"/>
<dbReference type="NCBIfam" id="NF011079">
    <property type="entry name" value="PRK14508.1-2"/>
    <property type="match status" value="1"/>
</dbReference>
<evidence type="ECO:0000256" key="3">
    <source>
        <dbReference type="ARBA" id="ARBA00012560"/>
    </source>
</evidence>
<comment type="similarity">
    <text evidence="2 10">Belongs to the disproportionating enzyme family.</text>
</comment>
<organism evidence="11">
    <name type="scientific">Desulfofervidus auxilii</name>
    <dbReference type="NCBI Taxonomy" id="1621989"/>
    <lineage>
        <taxon>Bacteria</taxon>
        <taxon>Pseudomonadati</taxon>
        <taxon>Thermodesulfobacteriota</taxon>
        <taxon>Candidatus Desulfofervidia</taxon>
        <taxon>Candidatus Desulfofervidales</taxon>
        <taxon>Candidatus Desulfofervidaceae</taxon>
        <taxon>Candidatus Desulfofervidus</taxon>
    </lineage>
</organism>
<dbReference type="GO" id="GO:0005975">
    <property type="term" value="P:carbohydrate metabolic process"/>
    <property type="evidence" value="ECO:0007669"/>
    <property type="project" value="InterPro"/>
</dbReference>
<dbReference type="PANTHER" id="PTHR32438">
    <property type="entry name" value="4-ALPHA-GLUCANOTRANSFERASE DPE1, CHLOROPLASTIC/AMYLOPLASTIC"/>
    <property type="match status" value="1"/>
</dbReference>
<evidence type="ECO:0000256" key="7">
    <source>
        <dbReference type="ARBA" id="ARBA00023277"/>
    </source>
</evidence>
<accession>A0A7C1VPF6</accession>
<proteinExistence type="inferred from homology"/>
<dbReference type="NCBIfam" id="TIGR00217">
    <property type="entry name" value="malQ"/>
    <property type="match status" value="1"/>
</dbReference>
<evidence type="ECO:0000256" key="8">
    <source>
        <dbReference type="ARBA" id="ARBA00031423"/>
    </source>
</evidence>
<dbReference type="NCBIfam" id="NF011080">
    <property type="entry name" value="PRK14508.1-3"/>
    <property type="match status" value="1"/>
</dbReference>
<dbReference type="Pfam" id="PF02446">
    <property type="entry name" value="Glyco_hydro_77"/>
    <property type="match status" value="1"/>
</dbReference>
<evidence type="ECO:0000256" key="5">
    <source>
        <dbReference type="ARBA" id="ARBA00022676"/>
    </source>
</evidence>
<keyword evidence="6 10" id="KW-0808">Transferase</keyword>
<protein>
    <recommendedName>
        <fullName evidence="4 10">4-alpha-glucanotransferase</fullName>
        <ecNumber evidence="3 10">2.4.1.25</ecNumber>
    </recommendedName>
    <alternativeName>
        <fullName evidence="8 10">Amylomaltase</fullName>
    </alternativeName>
    <alternativeName>
        <fullName evidence="9 10">Disproportionating enzyme</fullName>
    </alternativeName>
</protein>
<dbReference type="EMBL" id="DRIH01000152">
    <property type="protein sequence ID" value="HEC68043.1"/>
    <property type="molecule type" value="Genomic_DNA"/>
</dbReference>
<evidence type="ECO:0000256" key="10">
    <source>
        <dbReference type="RuleBase" id="RU361207"/>
    </source>
</evidence>
<dbReference type="Gene3D" id="3.20.20.80">
    <property type="entry name" value="Glycosidases"/>
    <property type="match status" value="1"/>
</dbReference>
<dbReference type="EC" id="2.4.1.25" evidence="3 10"/>
<comment type="caution">
    <text evidence="11">The sequence shown here is derived from an EMBL/GenBank/DDBJ whole genome shotgun (WGS) entry which is preliminary data.</text>
</comment>
<evidence type="ECO:0000256" key="4">
    <source>
        <dbReference type="ARBA" id="ARBA00020295"/>
    </source>
</evidence>
<dbReference type="InterPro" id="IPR017853">
    <property type="entry name" value="GH"/>
</dbReference>
<evidence type="ECO:0000256" key="6">
    <source>
        <dbReference type="ARBA" id="ARBA00022679"/>
    </source>
</evidence>
<keyword evidence="7 10" id="KW-0119">Carbohydrate metabolism</keyword>
<keyword evidence="5 10" id="KW-0328">Glycosyltransferase</keyword>